<dbReference type="EMBL" id="BNDW01000004">
    <property type="protein sequence ID" value="GHI20067.1"/>
    <property type="molecule type" value="Genomic_DNA"/>
</dbReference>
<sequence>MNTFNFNGPVSGNAFGNDNTVTNHHYHRAGEPVGARELAEQLVTLLRELPADTAVVTRARAVRDELAAAEEEGRPADEGRVRTALAAVEPYVTVGSGGMALVQGILAFFGG</sequence>
<comment type="caution">
    <text evidence="1">The sequence shown here is derived from an EMBL/GenBank/DDBJ whole genome shotgun (WGS) entry which is preliminary data.</text>
</comment>
<organism evidence="1 2">
    <name type="scientific">Streptomyces hydrogenans</name>
    <dbReference type="NCBI Taxonomy" id="1873719"/>
    <lineage>
        <taxon>Bacteria</taxon>
        <taxon>Bacillati</taxon>
        <taxon>Actinomycetota</taxon>
        <taxon>Actinomycetes</taxon>
        <taxon>Kitasatosporales</taxon>
        <taxon>Streptomycetaceae</taxon>
        <taxon>Streptomyces</taxon>
    </lineage>
</organism>
<name>A0ABQ3P4W8_9ACTN</name>
<keyword evidence="2" id="KW-1185">Reference proteome</keyword>
<dbReference type="GeneID" id="94008556"/>
<evidence type="ECO:0000313" key="1">
    <source>
        <dbReference type="EMBL" id="GHI20067.1"/>
    </source>
</evidence>
<proteinExistence type="predicted"/>
<gene>
    <name evidence="1" type="ORF">Shyd_14380</name>
</gene>
<evidence type="ECO:0000313" key="2">
    <source>
        <dbReference type="Proteomes" id="UP001052739"/>
    </source>
</evidence>
<protein>
    <submittedName>
        <fullName evidence="1">Uncharacterized protein</fullName>
    </submittedName>
</protein>
<reference evidence="1" key="1">
    <citation type="submission" date="2024-05" db="EMBL/GenBank/DDBJ databases">
        <title>Whole genome shotgun sequence of Streptomyces hydrogenans NBRC 13475.</title>
        <authorList>
            <person name="Komaki H."/>
            <person name="Tamura T."/>
        </authorList>
    </citation>
    <scope>NUCLEOTIDE SEQUENCE</scope>
    <source>
        <strain evidence="1">NBRC 13475</strain>
    </source>
</reference>
<dbReference type="Proteomes" id="UP001052739">
    <property type="component" value="Unassembled WGS sequence"/>
</dbReference>
<dbReference type="RefSeq" id="WP_190225904.1">
    <property type="nucleotide sequence ID" value="NZ_BNBS01000137.1"/>
</dbReference>
<accession>A0ABQ3P4W8</accession>